<dbReference type="RefSeq" id="XP_033682642.1">
    <property type="nucleotide sequence ID" value="XM_033832148.1"/>
</dbReference>
<dbReference type="EMBL" id="ML987197">
    <property type="protein sequence ID" value="KAF2247638.1"/>
    <property type="molecule type" value="Genomic_DNA"/>
</dbReference>
<evidence type="ECO:0000313" key="3">
    <source>
        <dbReference type="Proteomes" id="UP000800094"/>
    </source>
</evidence>
<dbReference type="Proteomes" id="UP000800094">
    <property type="component" value="Unassembled WGS sequence"/>
</dbReference>
<dbReference type="OrthoDB" id="3905686at2759"/>
<keyword evidence="3" id="KW-1185">Reference proteome</keyword>
<organism evidence="2 3">
    <name type="scientific">Trematosphaeria pertusa</name>
    <dbReference type="NCBI Taxonomy" id="390896"/>
    <lineage>
        <taxon>Eukaryota</taxon>
        <taxon>Fungi</taxon>
        <taxon>Dikarya</taxon>
        <taxon>Ascomycota</taxon>
        <taxon>Pezizomycotina</taxon>
        <taxon>Dothideomycetes</taxon>
        <taxon>Pleosporomycetidae</taxon>
        <taxon>Pleosporales</taxon>
        <taxon>Massarineae</taxon>
        <taxon>Trematosphaeriaceae</taxon>
        <taxon>Trematosphaeria</taxon>
    </lineage>
</organism>
<proteinExistence type="predicted"/>
<sequence>MSTTNVATPLPAGLSQTTVIAALHNHDLMIRTLCPALISYEFESGDMSTQAMYIVTDKKPIGQTTYKLTLTNVPDGVDSLVNAKPPVGVLTISGKWRVRNGQLVEDVEIDGNFMMKKMAKGNVEKTHPEQHTRLLEQMKA</sequence>
<name>A0A6A6IC46_9PLEO</name>
<feature type="domain" description="DUF7053" evidence="1">
    <location>
        <begin position="4"/>
        <end position="139"/>
    </location>
</feature>
<gene>
    <name evidence="2" type="ORF">BU26DRAFT_552309</name>
</gene>
<dbReference type="Pfam" id="PF23155">
    <property type="entry name" value="DUF7053"/>
    <property type="match status" value="1"/>
</dbReference>
<evidence type="ECO:0000259" key="1">
    <source>
        <dbReference type="Pfam" id="PF23155"/>
    </source>
</evidence>
<dbReference type="GeneID" id="54585478"/>
<dbReference type="AlphaFoldDB" id="A0A6A6IC46"/>
<reference evidence="2" key="1">
    <citation type="journal article" date="2020" name="Stud. Mycol.">
        <title>101 Dothideomycetes genomes: a test case for predicting lifestyles and emergence of pathogens.</title>
        <authorList>
            <person name="Haridas S."/>
            <person name="Albert R."/>
            <person name="Binder M."/>
            <person name="Bloem J."/>
            <person name="Labutti K."/>
            <person name="Salamov A."/>
            <person name="Andreopoulos B."/>
            <person name="Baker S."/>
            <person name="Barry K."/>
            <person name="Bills G."/>
            <person name="Bluhm B."/>
            <person name="Cannon C."/>
            <person name="Castanera R."/>
            <person name="Culley D."/>
            <person name="Daum C."/>
            <person name="Ezra D."/>
            <person name="Gonzalez J."/>
            <person name="Henrissat B."/>
            <person name="Kuo A."/>
            <person name="Liang C."/>
            <person name="Lipzen A."/>
            <person name="Lutzoni F."/>
            <person name="Magnuson J."/>
            <person name="Mondo S."/>
            <person name="Nolan M."/>
            <person name="Ohm R."/>
            <person name="Pangilinan J."/>
            <person name="Park H.-J."/>
            <person name="Ramirez L."/>
            <person name="Alfaro M."/>
            <person name="Sun H."/>
            <person name="Tritt A."/>
            <person name="Yoshinaga Y."/>
            <person name="Zwiers L.-H."/>
            <person name="Turgeon B."/>
            <person name="Goodwin S."/>
            <person name="Spatafora J."/>
            <person name="Crous P."/>
            <person name="Grigoriev I."/>
        </authorList>
    </citation>
    <scope>NUCLEOTIDE SEQUENCE</scope>
    <source>
        <strain evidence="2">CBS 122368</strain>
    </source>
</reference>
<accession>A0A6A6IC46</accession>
<evidence type="ECO:0000313" key="2">
    <source>
        <dbReference type="EMBL" id="KAF2247638.1"/>
    </source>
</evidence>
<protein>
    <recommendedName>
        <fullName evidence="1">DUF7053 domain-containing protein</fullName>
    </recommendedName>
</protein>
<dbReference type="InterPro" id="IPR055481">
    <property type="entry name" value="DUF7053"/>
</dbReference>